<evidence type="ECO:0000259" key="2">
    <source>
        <dbReference type="PROSITE" id="PS51340"/>
    </source>
</evidence>
<reference evidence="3" key="1">
    <citation type="thesis" date="2020" institute="ProQuest LLC" country="789 East Eisenhower Parkway, Ann Arbor, MI, USA">
        <title>Comparative Genomics and Chromosome Evolution.</title>
        <authorList>
            <person name="Mudd A.B."/>
        </authorList>
    </citation>
    <scope>NUCLEOTIDE SEQUENCE</scope>
    <source>
        <strain evidence="3">1538</strain>
        <tissue evidence="3">Blood</tissue>
    </source>
</reference>
<protein>
    <recommendedName>
        <fullName evidence="2">MOSC domain-containing protein</fullName>
    </recommendedName>
</protein>
<dbReference type="SUPFAM" id="SSF50800">
    <property type="entry name" value="PK beta-barrel domain-like"/>
    <property type="match status" value="1"/>
</dbReference>
<dbReference type="GO" id="GO:0005743">
    <property type="term" value="C:mitochondrial inner membrane"/>
    <property type="evidence" value="ECO:0007669"/>
    <property type="project" value="TreeGrafter"/>
</dbReference>
<dbReference type="InterPro" id="IPR005302">
    <property type="entry name" value="MoCF_Sase_C"/>
</dbReference>
<dbReference type="Proteomes" id="UP001181693">
    <property type="component" value="Unassembled WGS sequence"/>
</dbReference>
<feature type="domain" description="MOSC" evidence="2">
    <location>
        <begin position="170"/>
        <end position="322"/>
    </location>
</feature>
<gene>
    <name evidence="3" type="ORF">GDO54_011443</name>
</gene>
<dbReference type="SUPFAM" id="SSF141673">
    <property type="entry name" value="MOSC N-terminal domain-like"/>
    <property type="match status" value="1"/>
</dbReference>
<dbReference type="PROSITE" id="PS51340">
    <property type="entry name" value="MOSC"/>
    <property type="match status" value="1"/>
</dbReference>
<dbReference type="InterPro" id="IPR011037">
    <property type="entry name" value="Pyrv_Knase-like_insert_dom_sf"/>
</dbReference>
<keyword evidence="1" id="KW-1133">Transmembrane helix</keyword>
<sequence>MEVLWKHRSFLIGLAGLGAAVAVTWIYVSRRKEKQMRKVGKISQLFLYPIKSCKGIPLQRAECREYGLKNGEFSDRHWLVVKEDKVHVTARQEPRMVLITVTCDRGQITLSAPGMEKLAVPLKLPTSNAIFTCKVHGNDVSGRDCGDEASQWITNFLKNVQTYRLVQFEDRMKRRNPKNEYPLYSENDRVAYPDLSPLLLVSEASLEDLNSKLENKVSIRNFRPNIVVSGCGAFAEDTWKEIQIGESVTLQRVMPCPRSVKIQTVCVFSFLESKDETKSKLPSYRLCDTEDKKVYKSSPLFGQFVRIKKKGMIKVGDPVYEIFY</sequence>
<dbReference type="GO" id="GO:0030151">
    <property type="term" value="F:molybdenum ion binding"/>
    <property type="evidence" value="ECO:0007669"/>
    <property type="project" value="InterPro"/>
</dbReference>
<dbReference type="GO" id="GO:0042126">
    <property type="term" value="P:nitrate metabolic process"/>
    <property type="evidence" value="ECO:0007669"/>
    <property type="project" value="TreeGrafter"/>
</dbReference>
<organism evidence="3 4">
    <name type="scientific">Pyxicephalus adspersus</name>
    <name type="common">African bullfrog</name>
    <dbReference type="NCBI Taxonomy" id="30357"/>
    <lineage>
        <taxon>Eukaryota</taxon>
        <taxon>Metazoa</taxon>
        <taxon>Chordata</taxon>
        <taxon>Craniata</taxon>
        <taxon>Vertebrata</taxon>
        <taxon>Euteleostomi</taxon>
        <taxon>Amphibia</taxon>
        <taxon>Batrachia</taxon>
        <taxon>Anura</taxon>
        <taxon>Neobatrachia</taxon>
        <taxon>Ranoidea</taxon>
        <taxon>Pyxicephalidae</taxon>
        <taxon>Pyxicephalinae</taxon>
        <taxon>Pyxicephalus</taxon>
    </lineage>
</organism>
<dbReference type="Pfam" id="PF03476">
    <property type="entry name" value="MOSC_N"/>
    <property type="match status" value="1"/>
</dbReference>
<dbReference type="InterPro" id="IPR005303">
    <property type="entry name" value="MOCOS_middle"/>
</dbReference>
<dbReference type="EMBL" id="DYDO01000004">
    <property type="protein sequence ID" value="DBA27280.1"/>
    <property type="molecule type" value="Genomic_DNA"/>
</dbReference>
<name>A0AAV3AHQ0_PYXAD</name>
<dbReference type="Pfam" id="PF03473">
    <property type="entry name" value="MOSC"/>
    <property type="match status" value="1"/>
</dbReference>
<evidence type="ECO:0000313" key="3">
    <source>
        <dbReference type="EMBL" id="DBA27280.1"/>
    </source>
</evidence>
<proteinExistence type="predicted"/>
<keyword evidence="1" id="KW-0812">Transmembrane</keyword>
<keyword evidence="1" id="KW-0472">Membrane</keyword>
<feature type="transmembrane region" description="Helical" evidence="1">
    <location>
        <begin position="12"/>
        <end position="28"/>
    </location>
</feature>
<comment type="caution">
    <text evidence="3">The sequence shown here is derived from an EMBL/GenBank/DDBJ whole genome shotgun (WGS) entry which is preliminary data.</text>
</comment>
<dbReference type="GO" id="GO:0043546">
    <property type="term" value="F:molybdopterin cofactor binding"/>
    <property type="evidence" value="ECO:0007669"/>
    <property type="project" value="TreeGrafter"/>
</dbReference>
<dbReference type="PANTHER" id="PTHR14237:SF92">
    <property type="entry name" value="MITOCHONDRIAL AMIDOXIME-REDUCING COMPONENT 1"/>
    <property type="match status" value="1"/>
</dbReference>
<accession>A0AAV3AHQ0</accession>
<dbReference type="GO" id="GO:0008940">
    <property type="term" value="F:nitrate reductase activity"/>
    <property type="evidence" value="ECO:0007669"/>
    <property type="project" value="TreeGrafter"/>
</dbReference>
<evidence type="ECO:0000313" key="4">
    <source>
        <dbReference type="Proteomes" id="UP001181693"/>
    </source>
</evidence>
<dbReference type="GO" id="GO:0030170">
    <property type="term" value="F:pyridoxal phosphate binding"/>
    <property type="evidence" value="ECO:0007669"/>
    <property type="project" value="InterPro"/>
</dbReference>
<dbReference type="AlphaFoldDB" id="A0AAV3AHQ0"/>
<dbReference type="PANTHER" id="PTHR14237">
    <property type="entry name" value="MOLYBDOPTERIN COFACTOR SULFURASE MOSC"/>
    <property type="match status" value="1"/>
</dbReference>
<evidence type="ECO:0000256" key="1">
    <source>
        <dbReference type="SAM" id="Phobius"/>
    </source>
</evidence>
<keyword evidence="4" id="KW-1185">Reference proteome</keyword>